<name>A0A1C7PEH9_9BACT</name>
<dbReference type="Proteomes" id="UP000176204">
    <property type="component" value="Chromosome I"/>
</dbReference>
<accession>A0A1C7PEH9</accession>
<proteinExistence type="predicted"/>
<dbReference type="PROSITE" id="PS51257">
    <property type="entry name" value="PROKAR_LIPOPROTEIN"/>
    <property type="match status" value="1"/>
</dbReference>
<evidence type="ECO:0000313" key="1">
    <source>
        <dbReference type="EMBL" id="SEH71368.1"/>
    </source>
</evidence>
<gene>
    <name evidence="1" type="ORF">PYTT_0167</name>
</gene>
<dbReference type="AlphaFoldDB" id="A0A1C7PEH9"/>
<dbReference type="KEGG" id="agl:PYTT_0167"/>
<keyword evidence="2" id="KW-1185">Reference proteome</keyword>
<sequence>MNGRQIVALVIGTLAAGCASGPPPTHSLEERLNDLKNEPQPSESGWFDFLETACCYAPPASPIRYDIQACTYLCPQCGRKTLYRPTHSLTLNQYNSIVNASRWKECQQLVEQMQPAAKTYGLHLSLDTRDLCSFCSKKNTGLMAAQKGMNNLYLIVRKQDGTVTCNSCNGDDLTILLQFLTTTDWKQPTRQYGILRNHVPTIERLLNLHFD</sequence>
<evidence type="ECO:0000313" key="2">
    <source>
        <dbReference type="Proteomes" id="UP000176204"/>
    </source>
</evidence>
<dbReference type="EMBL" id="LT629973">
    <property type="protein sequence ID" value="SEH71368.1"/>
    <property type="molecule type" value="Genomic_DNA"/>
</dbReference>
<reference evidence="2" key="1">
    <citation type="submission" date="2016-09" db="EMBL/GenBank/DDBJ databases">
        <authorList>
            <person name="Koehorst J."/>
        </authorList>
    </citation>
    <scope>NUCLEOTIDE SEQUENCE [LARGE SCALE GENOMIC DNA]</scope>
</reference>
<organism evidence="1 2">
    <name type="scientific">Akkermansia glycaniphila</name>
    <dbReference type="NCBI Taxonomy" id="1679444"/>
    <lineage>
        <taxon>Bacteria</taxon>
        <taxon>Pseudomonadati</taxon>
        <taxon>Verrucomicrobiota</taxon>
        <taxon>Verrucomicrobiia</taxon>
        <taxon>Verrucomicrobiales</taxon>
        <taxon>Akkermansiaceae</taxon>
        <taxon>Akkermansia</taxon>
    </lineage>
</organism>
<dbReference type="STRING" id="1679444.PYTT_0167"/>
<dbReference type="RefSeq" id="WP_067772337.1">
    <property type="nucleotide sequence ID" value="NZ_LIGX01000002.1"/>
</dbReference>
<protein>
    <submittedName>
        <fullName evidence="1">Uncharacterized protein</fullName>
    </submittedName>
</protein>